<evidence type="ECO:0000256" key="1">
    <source>
        <dbReference type="SAM" id="Phobius"/>
    </source>
</evidence>
<dbReference type="AlphaFoldDB" id="A0AAW2EYW1"/>
<accession>A0AAW2EYW1</accession>
<comment type="caution">
    <text evidence="2">The sequence shown here is derived from an EMBL/GenBank/DDBJ whole genome shotgun (WGS) entry which is preliminary data.</text>
</comment>
<keyword evidence="1" id="KW-0472">Membrane</keyword>
<protein>
    <submittedName>
        <fullName evidence="2">Uncharacterized protein</fullName>
    </submittedName>
</protein>
<reference evidence="2 3" key="1">
    <citation type="submission" date="2023-03" db="EMBL/GenBank/DDBJ databases">
        <title>High recombination rates correlate with genetic variation in Cardiocondyla obscurior ants.</title>
        <authorList>
            <person name="Errbii M."/>
        </authorList>
    </citation>
    <scope>NUCLEOTIDE SEQUENCE [LARGE SCALE GENOMIC DNA]</scope>
    <source>
        <strain evidence="2">Alpha-2009</strain>
        <tissue evidence="2">Whole body</tissue>
    </source>
</reference>
<sequence>MTRSTKRSSKVLSLFHSFHRVESEPPYTRDVFTTRRVADLFIFIFISHAACNLYFFFLLDVMFYRTKIAELINLYEYRSSQWRRSRSKEEADDRSYKLVTADSYIVPKERIFRGGDRRRAGEGAEDDSDG</sequence>
<keyword evidence="3" id="KW-1185">Reference proteome</keyword>
<dbReference type="EMBL" id="JADYXP020000016">
    <property type="protein sequence ID" value="KAL0108070.1"/>
    <property type="molecule type" value="Genomic_DNA"/>
</dbReference>
<name>A0AAW2EYW1_9HYME</name>
<proteinExistence type="predicted"/>
<evidence type="ECO:0000313" key="2">
    <source>
        <dbReference type="EMBL" id="KAL0108070.1"/>
    </source>
</evidence>
<dbReference type="Proteomes" id="UP001430953">
    <property type="component" value="Unassembled WGS sequence"/>
</dbReference>
<organism evidence="2 3">
    <name type="scientific">Cardiocondyla obscurior</name>
    <dbReference type="NCBI Taxonomy" id="286306"/>
    <lineage>
        <taxon>Eukaryota</taxon>
        <taxon>Metazoa</taxon>
        <taxon>Ecdysozoa</taxon>
        <taxon>Arthropoda</taxon>
        <taxon>Hexapoda</taxon>
        <taxon>Insecta</taxon>
        <taxon>Pterygota</taxon>
        <taxon>Neoptera</taxon>
        <taxon>Endopterygota</taxon>
        <taxon>Hymenoptera</taxon>
        <taxon>Apocrita</taxon>
        <taxon>Aculeata</taxon>
        <taxon>Formicoidea</taxon>
        <taxon>Formicidae</taxon>
        <taxon>Myrmicinae</taxon>
        <taxon>Cardiocondyla</taxon>
    </lineage>
</organism>
<feature type="transmembrane region" description="Helical" evidence="1">
    <location>
        <begin position="39"/>
        <end position="59"/>
    </location>
</feature>
<keyword evidence="1" id="KW-0812">Transmembrane</keyword>
<gene>
    <name evidence="2" type="ORF">PUN28_014979</name>
</gene>
<keyword evidence="1" id="KW-1133">Transmembrane helix</keyword>
<evidence type="ECO:0000313" key="3">
    <source>
        <dbReference type="Proteomes" id="UP001430953"/>
    </source>
</evidence>